<keyword evidence="1" id="KW-0175">Coiled coil</keyword>
<protein>
    <submittedName>
        <fullName evidence="2">Uncharacterized protein</fullName>
    </submittedName>
</protein>
<gene>
    <name evidence="2" type="ORF">EGYM00163_LOCUS36091</name>
</gene>
<organism evidence="2">
    <name type="scientific">Eutreptiella gymnastica</name>
    <dbReference type="NCBI Taxonomy" id="73025"/>
    <lineage>
        <taxon>Eukaryota</taxon>
        <taxon>Discoba</taxon>
        <taxon>Euglenozoa</taxon>
        <taxon>Euglenida</taxon>
        <taxon>Spirocuta</taxon>
        <taxon>Euglenophyceae</taxon>
        <taxon>Eutreptiales</taxon>
        <taxon>Eutreptiaceae</taxon>
        <taxon>Eutreptiella</taxon>
    </lineage>
</organism>
<reference evidence="2" key="1">
    <citation type="submission" date="2021-01" db="EMBL/GenBank/DDBJ databases">
        <authorList>
            <person name="Corre E."/>
            <person name="Pelletier E."/>
            <person name="Niang G."/>
            <person name="Scheremetjew M."/>
            <person name="Finn R."/>
            <person name="Kale V."/>
            <person name="Holt S."/>
            <person name="Cochrane G."/>
            <person name="Meng A."/>
            <person name="Brown T."/>
            <person name="Cohen L."/>
        </authorList>
    </citation>
    <scope>NUCLEOTIDE SEQUENCE</scope>
    <source>
        <strain evidence="2">CCMP1594</strain>
    </source>
</reference>
<accession>A0A7S4G4B0</accession>
<proteinExistence type="predicted"/>
<dbReference type="EMBL" id="HBJA01104598">
    <property type="protein sequence ID" value="CAE0824848.1"/>
    <property type="molecule type" value="Transcribed_RNA"/>
</dbReference>
<feature type="coiled-coil region" evidence="1">
    <location>
        <begin position="20"/>
        <end position="47"/>
    </location>
</feature>
<name>A0A7S4G4B0_9EUGL</name>
<evidence type="ECO:0000256" key="1">
    <source>
        <dbReference type="SAM" id="Coils"/>
    </source>
</evidence>
<dbReference type="AlphaFoldDB" id="A0A7S4G4B0"/>
<evidence type="ECO:0000313" key="2">
    <source>
        <dbReference type="EMBL" id="CAE0824848.1"/>
    </source>
</evidence>
<sequence length="171" mass="19306">MEVVLQRQIQNLEKDHARRCDSFRTEVQRLQNKCSDLQEEVTFERVKVASELQHICQQFSRDGHVPIHMLQRLAERVVTEGAKLAPQTPAAAQMPRICRKRSRSSDAMCTEPDSKRHLPMNSSSVTFPSFYSPSNCSFTGLRPHEVAEANGTMNLGAMSPSFSIPLTHGHM</sequence>